<evidence type="ECO:0000256" key="2">
    <source>
        <dbReference type="ARBA" id="ARBA00022989"/>
    </source>
</evidence>
<evidence type="ECO:0000256" key="3">
    <source>
        <dbReference type="ARBA" id="ARBA00023136"/>
    </source>
</evidence>
<reference evidence="6 7" key="1">
    <citation type="journal article" date="2014" name="Microbiology">
        <title>Unravelling the complete genome sequence of Advenella mimigardefordensis strain DPN7T and novel insights in the catabolism of the xenobiotic polythioester precursor 3,3'-dithiodipropionate.</title>
        <authorList>
            <person name="Wubbeler J.H."/>
            <person name="Hiessl S."/>
            <person name="Schuldes J."/>
            <person name="Thurmer A."/>
            <person name="Daniel R."/>
            <person name="Steinbuchel A."/>
        </authorList>
    </citation>
    <scope>NUCLEOTIDE SEQUENCE [LARGE SCALE GENOMIC DNA]</scope>
    <source>
        <strain evidence="7">DSM 17166 / LMG 22922 / DPN7</strain>
    </source>
</reference>
<dbReference type="EMBL" id="CP003915">
    <property type="protein sequence ID" value="AHG64923.1"/>
    <property type="molecule type" value="Genomic_DNA"/>
</dbReference>
<feature type="transmembrane region" description="Helical" evidence="4">
    <location>
        <begin position="25"/>
        <end position="47"/>
    </location>
</feature>
<dbReference type="Gene3D" id="1.20.1250.20">
    <property type="entry name" value="MFS general substrate transporter like domains"/>
    <property type="match status" value="2"/>
</dbReference>
<dbReference type="InterPro" id="IPR050327">
    <property type="entry name" value="Proton-linked_MCT"/>
</dbReference>
<proteinExistence type="predicted"/>
<dbReference type="InterPro" id="IPR011701">
    <property type="entry name" value="MFS"/>
</dbReference>
<feature type="transmembrane region" description="Helical" evidence="4">
    <location>
        <begin position="67"/>
        <end position="88"/>
    </location>
</feature>
<dbReference type="SUPFAM" id="SSF103473">
    <property type="entry name" value="MFS general substrate transporter"/>
    <property type="match status" value="1"/>
</dbReference>
<dbReference type="AlphaFoldDB" id="W0PIV4"/>
<evidence type="ECO:0000256" key="1">
    <source>
        <dbReference type="ARBA" id="ARBA00022692"/>
    </source>
</evidence>
<dbReference type="RefSeq" id="WP_025373574.1">
    <property type="nucleotide sequence ID" value="NZ_CP003915.1"/>
</dbReference>
<feature type="transmembrane region" description="Helical" evidence="4">
    <location>
        <begin position="125"/>
        <end position="147"/>
    </location>
</feature>
<feature type="domain" description="Major facilitator superfamily (MFS) profile" evidence="5">
    <location>
        <begin position="1"/>
        <end position="447"/>
    </location>
</feature>
<dbReference type="Proteomes" id="UP000019095">
    <property type="component" value="Chromosome"/>
</dbReference>
<feature type="transmembrane region" description="Helical" evidence="4">
    <location>
        <begin position="255"/>
        <end position="278"/>
    </location>
</feature>
<dbReference type="InterPro" id="IPR020846">
    <property type="entry name" value="MFS_dom"/>
</dbReference>
<dbReference type="PATRIC" id="fig|1247726.3.peg.3133"/>
<evidence type="ECO:0000259" key="5">
    <source>
        <dbReference type="PROSITE" id="PS50850"/>
    </source>
</evidence>
<dbReference type="GO" id="GO:0022857">
    <property type="term" value="F:transmembrane transporter activity"/>
    <property type="evidence" value="ECO:0007669"/>
    <property type="project" value="InterPro"/>
</dbReference>
<dbReference type="Pfam" id="PF07690">
    <property type="entry name" value="MFS_1"/>
    <property type="match status" value="1"/>
</dbReference>
<dbReference type="PROSITE" id="PS50850">
    <property type="entry name" value="MFS"/>
    <property type="match status" value="1"/>
</dbReference>
<feature type="transmembrane region" description="Helical" evidence="4">
    <location>
        <begin position="159"/>
        <end position="179"/>
    </location>
</feature>
<feature type="transmembrane region" description="Helical" evidence="4">
    <location>
        <begin position="347"/>
        <end position="372"/>
    </location>
</feature>
<name>W0PIV4_ADVMD</name>
<keyword evidence="7" id="KW-1185">Reference proteome</keyword>
<keyword evidence="3 4" id="KW-0472">Membrane</keyword>
<dbReference type="PANTHER" id="PTHR11360">
    <property type="entry name" value="MONOCARBOXYLATE TRANSPORTER"/>
    <property type="match status" value="1"/>
</dbReference>
<feature type="transmembrane region" description="Helical" evidence="4">
    <location>
        <begin position="199"/>
        <end position="217"/>
    </location>
</feature>
<dbReference type="OrthoDB" id="9793415at2"/>
<feature type="transmembrane region" description="Helical" evidence="4">
    <location>
        <begin position="384"/>
        <end position="403"/>
    </location>
</feature>
<dbReference type="eggNOG" id="COG2223">
    <property type="taxonomic scope" value="Bacteria"/>
</dbReference>
<feature type="transmembrane region" description="Helical" evidence="4">
    <location>
        <begin position="284"/>
        <end position="302"/>
    </location>
</feature>
<dbReference type="PANTHER" id="PTHR11360:SF317">
    <property type="entry name" value="MAJOR FACILITATOR SUPERFAMILY (MFS) PROFILE DOMAIN-CONTAINING PROTEIN-RELATED"/>
    <property type="match status" value="1"/>
</dbReference>
<keyword evidence="1 4" id="KW-0812">Transmembrane</keyword>
<evidence type="ECO:0000256" key="4">
    <source>
        <dbReference type="SAM" id="Phobius"/>
    </source>
</evidence>
<sequence>MNQAVTRGGFFSKERITAGPGFNRWMVPPAALAIHLCIGQAYAFSVFNKPMTQLLGISESAPDDWTIPQLGWIFSIAIVFLGLSAAFAGKWLEEVGPRKAMFTAACCFGGGFMVAALGLQLHQLWMVYFGYGVLGGIGLGVGYVSPVSTLIKWFPDRRGMATGMAIMGFGGGAMIASPLSLKLMNAFKSETSMGVTETFLVLGIVYFIYMCIGALAVRIPPADWKPEGWTPPVQQNAMISRNHVHIDRAIKTPQFWLLWWALCLNVTAGIGVLGQASLMIQESFQGMITAAAAAGFVGLLSLANMSGRFLWSTVSDYIGRKVTYGTFFVLGTILYLLVPGMGTAGHVTLFVLFYLVILSMYGGGFSTVPAYLADLFGTRYVGGIHGRLLTAWSAAGIFGPVLVNYIRDYQLQMGIPRSDVYIYTMYVMAGLLVIGFICNMMIRPVSAEHHMSAENIAAEPIAAGAK</sequence>
<organism evidence="6 7">
    <name type="scientific">Advenella mimigardefordensis (strain DSM 17166 / LMG 22922 / DPN7)</name>
    <dbReference type="NCBI Taxonomy" id="1247726"/>
    <lineage>
        <taxon>Bacteria</taxon>
        <taxon>Pseudomonadati</taxon>
        <taxon>Pseudomonadota</taxon>
        <taxon>Betaproteobacteria</taxon>
        <taxon>Burkholderiales</taxon>
        <taxon>Alcaligenaceae</taxon>
    </lineage>
</organism>
<evidence type="ECO:0000313" key="7">
    <source>
        <dbReference type="Proteomes" id="UP000019095"/>
    </source>
</evidence>
<feature type="transmembrane region" description="Helical" evidence="4">
    <location>
        <begin position="322"/>
        <end position="341"/>
    </location>
</feature>
<dbReference type="CDD" id="cd17353">
    <property type="entry name" value="MFS_OFA_like"/>
    <property type="match status" value="1"/>
</dbReference>
<gene>
    <name evidence="6" type="ORF">MIM_c28580</name>
</gene>
<dbReference type="KEGG" id="amim:MIM_c28580"/>
<dbReference type="STRING" id="1247726.MIM_c28580"/>
<feature type="transmembrane region" description="Helical" evidence="4">
    <location>
        <begin position="100"/>
        <end position="119"/>
    </location>
</feature>
<dbReference type="InterPro" id="IPR036259">
    <property type="entry name" value="MFS_trans_sf"/>
</dbReference>
<dbReference type="HOGENOM" id="CLU_001265_59_7_4"/>
<keyword evidence="2 4" id="KW-1133">Transmembrane helix</keyword>
<evidence type="ECO:0000313" key="6">
    <source>
        <dbReference type="EMBL" id="AHG64923.1"/>
    </source>
</evidence>
<accession>W0PIV4</accession>
<feature type="transmembrane region" description="Helical" evidence="4">
    <location>
        <begin position="423"/>
        <end position="442"/>
    </location>
</feature>
<protein>
    <submittedName>
        <fullName evidence="6">Putative transport protein, MFS-type</fullName>
    </submittedName>
</protein>